<keyword evidence="2" id="KW-0808">Transferase</keyword>
<sequence length="651" mass="71968">MDLNNRMAEPTGLTSMPRKASSERRGMWSSGREAYRCLWLAVSLMGACASPRGLGSSYSRGGVQPAMAGIRPLRLHNVLRMRGGSTLTLDDELHEGIRESVSTESLCSRQMSKDEHRDEMSTEEIPIPMTQTSDGRRTSQITETFIVNEVLQLQSYLPHLQQYQNPLLTRSWPINTNFVGINETVTDTVFCNSLRAQSKGLVYSQWVRAGPRKQTYFTPSEVNAAIVSCGGLDPGINIVVREIVGSLDLAYNVRRAWGVRFGWRGFTDGAAKEWLELTQERVAHIHKEGGSILGYSADPCDVEETLNVLEERGINQLYVLGNVETCKSASDIQLGAIKRKMKLSVILIPKSIENNFPYIDKCIGFDTVVQGAVDAIHRVLLAASSVQGGIGIIKLGSGFMCLHAVMASGDADVCLLKAVPFDPKVVFEYVSKVIASKGYAIIVVEDGAAEELVKKWRAQLDVDTGDRTPVGGSMDECIGKLVPRTASGHSMKEECARGLAFETFDIGQYLKEYAIDFFSKRGLHVTVRLSTPEWYIRSMPALASDRIFCNIVGSSAVHAAFAGLMHLVVGRVSQRYVYIPMSIINEKNKPVVKETSRMYNRMIRATGQPSFQRQGHAKLITGRGDVRRAFTPDQALSDLAREEQKDSTFHV</sequence>
<dbReference type="InterPro" id="IPR050929">
    <property type="entry name" value="PFKA"/>
</dbReference>
<evidence type="ECO:0000256" key="3">
    <source>
        <dbReference type="ARBA" id="ARBA00022723"/>
    </source>
</evidence>
<dbReference type="EMBL" id="HBKN01036471">
    <property type="protein sequence ID" value="CAE2322979.1"/>
    <property type="molecule type" value="Transcribed_RNA"/>
</dbReference>
<dbReference type="Pfam" id="PF00365">
    <property type="entry name" value="PFK"/>
    <property type="match status" value="1"/>
</dbReference>
<reference evidence="8" key="1">
    <citation type="submission" date="2021-01" db="EMBL/GenBank/DDBJ databases">
        <authorList>
            <person name="Corre E."/>
            <person name="Pelletier E."/>
            <person name="Niang G."/>
            <person name="Scheremetjew M."/>
            <person name="Finn R."/>
            <person name="Kale V."/>
            <person name="Holt S."/>
            <person name="Cochrane G."/>
            <person name="Meng A."/>
            <person name="Brown T."/>
            <person name="Cohen L."/>
        </authorList>
    </citation>
    <scope>NUCLEOTIDE SEQUENCE</scope>
    <source>
        <strain evidence="8">CCMP 2712</strain>
    </source>
</reference>
<dbReference type="Gene3D" id="3.40.50.450">
    <property type="match status" value="1"/>
</dbReference>
<organism evidence="8">
    <name type="scientific">Guillardia theta</name>
    <name type="common">Cryptophyte</name>
    <name type="synonym">Cryptomonas phi</name>
    <dbReference type="NCBI Taxonomy" id="55529"/>
    <lineage>
        <taxon>Eukaryota</taxon>
        <taxon>Cryptophyceae</taxon>
        <taxon>Pyrenomonadales</taxon>
        <taxon>Geminigeraceae</taxon>
        <taxon>Guillardia</taxon>
    </lineage>
</organism>
<name>A0A7S4U938_GUITH</name>
<feature type="compositionally biased region" description="Polar residues" evidence="6">
    <location>
        <begin position="100"/>
        <end position="110"/>
    </location>
</feature>
<dbReference type="AlphaFoldDB" id="A0A7S4U938"/>
<evidence type="ECO:0000313" key="8">
    <source>
        <dbReference type="EMBL" id="CAE2322979.1"/>
    </source>
</evidence>
<evidence type="ECO:0000256" key="6">
    <source>
        <dbReference type="SAM" id="MobiDB-lite"/>
    </source>
</evidence>
<gene>
    <name evidence="8" type="ORF">GTHE00462_LOCUS28505</name>
</gene>
<dbReference type="GO" id="GO:0046872">
    <property type="term" value="F:metal ion binding"/>
    <property type="evidence" value="ECO:0007669"/>
    <property type="project" value="UniProtKB-KW"/>
</dbReference>
<dbReference type="PRINTS" id="PR00476">
    <property type="entry name" value="PHFRCTKINASE"/>
</dbReference>
<evidence type="ECO:0000256" key="2">
    <source>
        <dbReference type="ARBA" id="ARBA00022679"/>
    </source>
</evidence>
<accession>A0A7S4U938</accession>
<dbReference type="UniPathway" id="UPA00109">
    <property type="reaction ID" value="UER00182"/>
</dbReference>
<evidence type="ECO:0000256" key="1">
    <source>
        <dbReference type="ARBA" id="ARBA00001946"/>
    </source>
</evidence>
<evidence type="ECO:0000259" key="7">
    <source>
        <dbReference type="Pfam" id="PF00365"/>
    </source>
</evidence>
<proteinExistence type="predicted"/>
<feature type="domain" description="Phosphofructokinase" evidence="7">
    <location>
        <begin position="224"/>
        <end position="559"/>
    </location>
</feature>
<dbReference type="SUPFAM" id="SSF53784">
    <property type="entry name" value="Phosphofructokinase"/>
    <property type="match status" value="1"/>
</dbReference>
<comment type="cofactor">
    <cofactor evidence="1">
        <name>Mg(2+)</name>
        <dbReference type="ChEBI" id="CHEBI:18420"/>
    </cofactor>
</comment>
<feature type="compositionally biased region" description="Basic and acidic residues" evidence="6">
    <location>
        <begin position="111"/>
        <end position="120"/>
    </location>
</feature>
<dbReference type="GO" id="GO:0006002">
    <property type="term" value="P:fructose 6-phosphate metabolic process"/>
    <property type="evidence" value="ECO:0007669"/>
    <property type="project" value="InterPro"/>
</dbReference>
<dbReference type="InterPro" id="IPR000023">
    <property type="entry name" value="Phosphofructokinase_dom"/>
</dbReference>
<dbReference type="InterPro" id="IPR035966">
    <property type="entry name" value="PKF_sf"/>
</dbReference>
<dbReference type="InterPro" id="IPR022953">
    <property type="entry name" value="ATP_PFK"/>
</dbReference>
<keyword evidence="3" id="KW-0479">Metal-binding</keyword>
<evidence type="ECO:0000256" key="4">
    <source>
        <dbReference type="ARBA" id="ARBA00022777"/>
    </source>
</evidence>
<feature type="region of interest" description="Disordered" evidence="6">
    <location>
        <begin position="1"/>
        <end position="25"/>
    </location>
</feature>
<dbReference type="GO" id="GO:0003872">
    <property type="term" value="F:6-phosphofructokinase activity"/>
    <property type="evidence" value="ECO:0007669"/>
    <property type="project" value="InterPro"/>
</dbReference>
<keyword evidence="5" id="KW-0460">Magnesium</keyword>
<feature type="region of interest" description="Disordered" evidence="6">
    <location>
        <begin position="100"/>
        <end position="121"/>
    </location>
</feature>
<evidence type="ECO:0000256" key="5">
    <source>
        <dbReference type="ARBA" id="ARBA00022842"/>
    </source>
</evidence>
<dbReference type="PANTHER" id="PTHR45770">
    <property type="entry name" value="ATP-DEPENDENT 6-PHOSPHOFRUCTOKINASE 1"/>
    <property type="match status" value="1"/>
</dbReference>
<keyword evidence="4" id="KW-0418">Kinase</keyword>
<protein>
    <recommendedName>
        <fullName evidence="7">Phosphofructokinase domain-containing protein</fullName>
    </recommendedName>
</protein>